<dbReference type="NCBIfam" id="TIGR01634">
    <property type="entry name" value="tail_P2_I"/>
    <property type="match status" value="1"/>
</dbReference>
<evidence type="ECO:0000313" key="1">
    <source>
        <dbReference type="EMBL" id="NYZ70245.1"/>
    </source>
</evidence>
<evidence type="ECO:0000313" key="2">
    <source>
        <dbReference type="Proteomes" id="UP000569732"/>
    </source>
</evidence>
<name>A0A853IMJ7_9GAMM</name>
<proteinExistence type="predicted"/>
<accession>A0A853IMJ7</accession>
<dbReference type="AlphaFoldDB" id="A0A853IMJ7"/>
<dbReference type="InterPro" id="IPR006521">
    <property type="entry name" value="Tail_protein_I"/>
</dbReference>
<comment type="caution">
    <text evidence="1">The sequence shown here is derived from an EMBL/GenBank/DDBJ whole genome shotgun (WGS) entry which is preliminary data.</text>
</comment>
<dbReference type="Proteomes" id="UP000569732">
    <property type="component" value="Unassembled WGS sequence"/>
</dbReference>
<dbReference type="EMBL" id="JACCKB010000361">
    <property type="protein sequence ID" value="NYZ70245.1"/>
    <property type="molecule type" value="Genomic_DNA"/>
</dbReference>
<dbReference type="Pfam" id="PF09684">
    <property type="entry name" value="Tail_P2_I"/>
    <property type="match status" value="1"/>
</dbReference>
<dbReference type="RefSeq" id="WP_180572151.1">
    <property type="nucleotide sequence ID" value="NZ_JACCKB010000361.1"/>
</dbReference>
<reference evidence="1 2" key="1">
    <citation type="submission" date="2020-07" db="EMBL/GenBank/DDBJ databases">
        <title>Endozoicomonas sp. nov., isolated from sediment.</title>
        <authorList>
            <person name="Gu T."/>
        </authorList>
    </citation>
    <scope>NUCLEOTIDE SEQUENCE [LARGE SCALE GENOMIC DNA]</scope>
    <source>
        <strain evidence="1 2">SM1973</strain>
    </source>
</reference>
<feature type="non-terminal residue" evidence="1">
    <location>
        <position position="173"/>
    </location>
</feature>
<keyword evidence="2" id="KW-1185">Reference proteome</keyword>
<organism evidence="1 2">
    <name type="scientific">Spartinivicinus marinus</name>
    <dbReference type="NCBI Taxonomy" id="2994442"/>
    <lineage>
        <taxon>Bacteria</taxon>
        <taxon>Pseudomonadati</taxon>
        <taxon>Pseudomonadota</taxon>
        <taxon>Gammaproteobacteria</taxon>
        <taxon>Oceanospirillales</taxon>
        <taxon>Zooshikellaceae</taxon>
        <taxon>Spartinivicinus</taxon>
    </lineage>
</organism>
<protein>
    <submittedName>
        <fullName evidence="1">Phage tail protein I</fullName>
    </submittedName>
</protein>
<gene>
    <name evidence="1" type="ORF">H0A36_29985</name>
</gene>
<sequence length="173" mass="19390">MNGHDSILPGNLSELERDLEASLAEAKAAIPVPIETIWNPYQCPVPLLPYLAWAVSVDHWQASWPERIKRQVIAKSLEVHEIKGTRQALEKALSAIDIDTDITEWFEMNPPGKRGTYQITANVTNRGLNEGEHKHIQTVINTAKNVRSHYNLKVKIINKSSKSSFATAIRQGC</sequence>